<dbReference type="Proteomes" id="UP001152795">
    <property type="component" value="Unassembled WGS sequence"/>
</dbReference>
<dbReference type="AlphaFoldDB" id="A0A7D9IFU5"/>
<evidence type="ECO:0000313" key="1">
    <source>
        <dbReference type="EMBL" id="CAB4004311.1"/>
    </source>
</evidence>
<protein>
    <submittedName>
        <fullName evidence="1">Uncharacterized protein</fullName>
    </submittedName>
</protein>
<name>A0A7D9IFU5_PARCT</name>
<evidence type="ECO:0000313" key="2">
    <source>
        <dbReference type="Proteomes" id="UP001152795"/>
    </source>
</evidence>
<sequence length="287" mass="32872">MLDKDPKYKSIVDHRRGMQSRLARELHEAAGVSLGPCGIPEVKMFQAALPDYQLNVISKEHLNALIYSGPETEKHLYLYHHDSHYNVITSMPAFLARKQYCHKFKKGFDKITDHPCGDLCKLCNTQNCPIVEWKFCKDCNRFFKCDECFNRHKDDAGPAQSLCRALIKCMKCKRVVTRASLRDHHCGKVRCSTCQKYVKPENHQCYLQPVKAKKARSPEEGNNLLDDDVAVENDVEDTKNLMFFDFECTQDDGKHVPNLCVVQNESGDEKVFSDLDHACVINVKSIL</sequence>
<reference evidence="1" key="1">
    <citation type="submission" date="2020-04" db="EMBL/GenBank/DDBJ databases">
        <authorList>
            <person name="Alioto T."/>
            <person name="Alioto T."/>
            <person name="Gomez Garrido J."/>
        </authorList>
    </citation>
    <scope>NUCLEOTIDE SEQUENCE</scope>
    <source>
        <strain evidence="1">A484AB</strain>
    </source>
</reference>
<comment type="caution">
    <text evidence="1">The sequence shown here is derived from an EMBL/GenBank/DDBJ whole genome shotgun (WGS) entry which is preliminary data.</text>
</comment>
<dbReference type="PANTHER" id="PTHR33568:SF3">
    <property type="entry name" value="DNA-DIRECTED DNA POLYMERASE"/>
    <property type="match status" value="1"/>
</dbReference>
<organism evidence="1 2">
    <name type="scientific">Paramuricea clavata</name>
    <name type="common">Red gorgonian</name>
    <name type="synonym">Violescent sea-whip</name>
    <dbReference type="NCBI Taxonomy" id="317549"/>
    <lineage>
        <taxon>Eukaryota</taxon>
        <taxon>Metazoa</taxon>
        <taxon>Cnidaria</taxon>
        <taxon>Anthozoa</taxon>
        <taxon>Octocorallia</taxon>
        <taxon>Malacalcyonacea</taxon>
        <taxon>Plexauridae</taxon>
        <taxon>Paramuricea</taxon>
    </lineage>
</organism>
<dbReference type="OrthoDB" id="5871067at2759"/>
<accession>A0A7D9IFU5</accession>
<gene>
    <name evidence="1" type="ORF">PACLA_8A050771</name>
</gene>
<dbReference type="PANTHER" id="PTHR33568">
    <property type="entry name" value="DNA POLYMERASE"/>
    <property type="match status" value="1"/>
</dbReference>
<dbReference type="EMBL" id="CACRXK020004866">
    <property type="protein sequence ID" value="CAB4004311.1"/>
    <property type="molecule type" value="Genomic_DNA"/>
</dbReference>
<proteinExistence type="predicted"/>
<keyword evidence="2" id="KW-1185">Reference proteome</keyword>